<dbReference type="Pfam" id="PF01471">
    <property type="entry name" value="PG_binding_1"/>
    <property type="match status" value="1"/>
</dbReference>
<dbReference type="InterPro" id="IPR002477">
    <property type="entry name" value="Peptidoglycan-bd-like"/>
</dbReference>
<feature type="domain" description="Fibronectin type-III" evidence="2">
    <location>
        <begin position="133"/>
        <end position="226"/>
    </location>
</feature>
<name>A0A2H0UH96_9BACT</name>
<dbReference type="AlphaFoldDB" id="A0A2H0UH96"/>
<gene>
    <name evidence="3" type="ORF">COU14_02550</name>
</gene>
<sequence>MFKNLSLSLSLLIIGTFSIPSLSQAYVFNNQLDIGDRGEDVSALQQTLTNLNHFSYPTITGYFGHVTQTAVQLFQSARGIVSSGTPESTGYGRVGPMTLTALNSIQGSGVTTSTLLELLRVVQARIAELRGNAPTNPDLASPSNVTASHGNDEITIKWSEVFEAQFYLVQRKEYGGTYQNIATTTDTTFIDTDISRNTRYYYTVTAENNDGRSVSSEYAYVYLSGGGGGSGSSNNEDAEEGCQIDASGYDIYVDSENGSDTNSGTGPCDAFAALQTATAVATSTGDGVKVALARGSHWREQFNLASLENITIEGYGSGNLPIINGSDIVTSWSLTSGQSNTYETEVIHNSSGTNRLTVYEDGILLTRVTNVSTAESTPGSFVDIKGSDGSPVTVYIHPSDDGNPTSNGKIYEVSTRLTAFAGGAGATISGLETSKAISNNGSMDLVSRTNANVSQVLASWGTKHNLGIGSGQISDSIAFGFDDVTSYEPSVVPIVAFLQDASTSDVVLNRVFVVNADTNQPTGITAFYAHDSDINGGFSTFSATQSAAIGVLSAGTPRARTVIWDGLYNDRVSQLPSAASTDTDIVEIRRLQAKLSAQTLTPVSTVNGLEMTYENSVILSTPASGYTSELFRISGAGPFNLLKNVLYTDRTAGVGQRGFMNVVSAAATGTINVEQTVFDGNVTFLYQISVPSGWNYTGDYNVFYHVSGTPFRSQFNGSAFTTLASWQATTTQDVNSVYLAGADQYVGNTNAFWLGWSGATSGTATSTVGPAAGDFRVNPNARVYGSGGTAYIGTFADGTTPITEAGPQNHWDWNAREAVSGAPAAWPNVPDTLEESKEYLLDPESWEFYP</sequence>
<evidence type="ECO:0000313" key="3">
    <source>
        <dbReference type="EMBL" id="PIR85779.1"/>
    </source>
</evidence>
<evidence type="ECO:0000313" key="4">
    <source>
        <dbReference type="Proteomes" id="UP000229612"/>
    </source>
</evidence>
<feature type="signal peptide" evidence="1">
    <location>
        <begin position="1"/>
        <end position="25"/>
    </location>
</feature>
<evidence type="ECO:0000256" key="1">
    <source>
        <dbReference type="SAM" id="SignalP"/>
    </source>
</evidence>
<feature type="chain" id="PRO_5013782723" description="Fibronectin type-III domain-containing protein" evidence="1">
    <location>
        <begin position="26"/>
        <end position="850"/>
    </location>
</feature>
<dbReference type="Gene3D" id="1.10.101.10">
    <property type="entry name" value="PGBD-like superfamily/PGBD"/>
    <property type="match status" value="1"/>
</dbReference>
<organism evidence="3 4">
    <name type="scientific">Candidatus Kaiserbacteria bacterium CG10_big_fil_rev_8_21_14_0_10_44_10</name>
    <dbReference type="NCBI Taxonomy" id="1974606"/>
    <lineage>
        <taxon>Bacteria</taxon>
        <taxon>Candidatus Kaiseribacteriota</taxon>
    </lineage>
</organism>
<dbReference type="InterPro" id="IPR013783">
    <property type="entry name" value="Ig-like_fold"/>
</dbReference>
<dbReference type="PROSITE" id="PS50853">
    <property type="entry name" value="FN3"/>
    <property type="match status" value="1"/>
</dbReference>
<dbReference type="SUPFAM" id="SSF47090">
    <property type="entry name" value="PGBD-like"/>
    <property type="match status" value="1"/>
</dbReference>
<keyword evidence="1" id="KW-0732">Signal</keyword>
<dbReference type="InterPro" id="IPR003961">
    <property type="entry name" value="FN3_dom"/>
</dbReference>
<dbReference type="InterPro" id="IPR036366">
    <property type="entry name" value="PGBDSf"/>
</dbReference>
<dbReference type="Gene3D" id="2.60.40.10">
    <property type="entry name" value="Immunoglobulins"/>
    <property type="match status" value="1"/>
</dbReference>
<dbReference type="InterPro" id="IPR036365">
    <property type="entry name" value="PGBD-like_sf"/>
</dbReference>
<dbReference type="EMBL" id="PFBG01000027">
    <property type="protein sequence ID" value="PIR85779.1"/>
    <property type="molecule type" value="Genomic_DNA"/>
</dbReference>
<dbReference type="InterPro" id="IPR036116">
    <property type="entry name" value="FN3_sf"/>
</dbReference>
<proteinExistence type="predicted"/>
<dbReference type="SMART" id="SM00060">
    <property type="entry name" value="FN3"/>
    <property type="match status" value="1"/>
</dbReference>
<dbReference type="Proteomes" id="UP000229612">
    <property type="component" value="Unassembled WGS sequence"/>
</dbReference>
<dbReference type="SUPFAM" id="SSF49265">
    <property type="entry name" value="Fibronectin type III"/>
    <property type="match status" value="1"/>
</dbReference>
<protein>
    <recommendedName>
        <fullName evidence="2">Fibronectin type-III domain-containing protein</fullName>
    </recommendedName>
</protein>
<reference evidence="4" key="1">
    <citation type="submission" date="2017-09" db="EMBL/GenBank/DDBJ databases">
        <title>Depth-based differentiation of microbial function through sediment-hosted aquifers and enrichment of novel symbionts in the deep terrestrial subsurface.</title>
        <authorList>
            <person name="Probst A.J."/>
            <person name="Ladd B."/>
            <person name="Jarett J.K."/>
            <person name="Geller-Mcgrath D.E."/>
            <person name="Sieber C.M.K."/>
            <person name="Emerson J.B."/>
            <person name="Anantharaman K."/>
            <person name="Thomas B.C."/>
            <person name="Malmstrom R."/>
            <person name="Stieglmeier M."/>
            <person name="Klingl A."/>
            <person name="Woyke T."/>
            <person name="Ryan C.M."/>
            <person name="Banfield J.F."/>
        </authorList>
    </citation>
    <scope>NUCLEOTIDE SEQUENCE [LARGE SCALE GENOMIC DNA]</scope>
</reference>
<evidence type="ECO:0000259" key="2">
    <source>
        <dbReference type="PROSITE" id="PS50853"/>
    </source>
</evidence>
<accession>A0A2H0UH96</accession>
<comment type="caution">
    <text evidence="3">The sequence shown here is derived from an EMBL/GenBank/DDBJ whole genome shotgun (WGS) entry which is preliminary data.</text>
</comment>